<keyword evidence="1" id="KW-1133">Transmembrane helix</keyword>
<accession>A0ABM4CPC6</accession>
<keyword evidence="1" id="KW-0472">Membrane</keyword>
<gene>
    <name evidence="3" type="primary">LOC101235132</name>
</gene>
<keyword evidence="2" id="KW-1185">Reference proteome</keyword>
<feature type="transmembrane region" description="Helical" evidence="1">
    <location>
        <begin position="119"/>
        <end position="141"/>
    </location>
</feature>
<reference evidence="3" key="1">
    <citation type="submission" date="2025-08" db="UniProtKB">
        <authorList>
            <consortium name="RefSeq"/>
        </authorList>
    </citation>
    <scope>IDENTIFICATION</scope>
</reference>
<dbReference type="RefSeq" id="XP_065663709.1">
    <property type="nucleotide sequence ID" value="XM_065807637.1"/>
</dbReference>
<keyword evidence="1" id="KW-0812">Transmembrane</keyword>
<organism evidence="2 3">
    <name type="scientific">Hydra vulgaris</name>
    <name type="common">Hydra</name>
    <name type="synonym">Hydra attenuata</name>
    <dbReference type="NCBI Taxonomy" id="6087"/>
    <lineage>
        <taxon>Eukaryota</taxon>
        <taxon>Metazoa</taxon>
        <taxon>Cnidaria</taxon>
        <taxon>Hydrozoa</taxon>
        <taxon>Hydroidolina</taxon>
        <taxon>Anthoathecata</taxon>
        <taxon>Aplanulata</taxon>
        <taxon>Hydridae</taxon>
        <taxon>Hydra</taxon>
    </lineage>
</organism>
<evidence type="ECO:0000313" key="2">
    <source>
        <dbReference type="Proteomes" id="UP001652625"/>
    </source>
</evidence>
<feature type="transmembrane region" description="Helical" evidence="1">
    <location>
        <begin position="213"/>
        <end position="232"/>
    </location>
</feature>
<feature type="transmembrane region" description="Helical" evidence="1">
    <location>
        <begin position="81"/>
        <end position="99"/>
    </location>
</feature>
<dbReference type="Proteomes" id="UP001652625">
    <property type="component" value="Chromosome 10"/>
</dbReference>
<proteinExistence type="predicted"/>
<name>A0ABM4CPC6_HYDVU</name>
<feature type="transmembrane region" description="Helical" evidence="1">
    <location>
        <begin position="272"/>
        <end position="298"/>
    </location>
</feature>
<evidence type="ECO:0000256" key="1">
    <source>
        <dbReference type="SAM" id="Phobius"/>
    </source>
</evidence>
<dbReference type="GeneID" id="101235132"/>
<sequence length="693" mass="80996">MLKVSKIIRHQILSMLNSLQSNGFFNSSTFISINFNLQSNLPDCFVLSMVEIQFMKLPNKKFLCKLNVESFTFKSLLESSLMHFFALILLSLLTFWFFVKLYLKFIQKGAVAFFDAFNIFKLCLTFCGSFVCGVSLVKWVLVYALNVLLDMADYSSDFLDLTLYSNFEKIEYISKGLLLCLASFNLIFSIGIPRKLFGLFSILKGSVKKIVSYFIFFAVCVAMFSHVFFIIYQTRMVYTMKLIAFVLQVNKRNHNKLHDNKLNYIMFHHNELHYACVGTLFGVIILLFLKMSCIFFIGKIKNKKLKQMPNNFSSLCLLYDSWIYYNRQLQSLFSWACFKDRFQKLFIKKVEDNNDWTVYAPQECIYQEINYQLEEIIYRISLFTESEIELSQETIESSIESEHVFEHKCVYESFTKKVASEKHSIDTLNNGTYCNSMFDDCYEIPQFQKEISSDGLMNLRESSNFREVVENFNSLFKRFLLDSEVKNDSKVEQTCVTDKSKTREKFNRFLIKDSKEFDSYCQVDGLKDSLTGFKKIVPEMTYPKADCTFIEEDHTKATMKSEIYLSKFMWSSKGDLESQKFRRNMTQTQNPANNGTNEESNFNRFLLHSMQSDTNNQMTLDDIRFALNCFSNTMKSLSKEESLLRLKDLEKDIIQTNVEKRPQEYLDKWMSLSSLLLGKKRHCGNLDSGLGSV</sequence>
<protein>
    <submittedName>
        <fullName evidence="3">Uncharacterized protein LOC101235132 isoform X3</fullName>
    </submittedName>
</protein>
<evidence type="ECO:0000313" key="3">
    <source>
        <dbReference type="RefSeq" id="XP_065663709.1"/>
    </source>
</evidence>